<sequence length="411" mass="43091">MSEVDQSLPQKASWQIGYRWIVLVVASMAQATASVVSQGSYVMVPFWREAFVLSEAQTGALLAAMNGGQILSMIPLGTAIDRYGERVVVGVTMLAMSAVSFAIGHFVDSYVGLLFGLVALGAFYASVQPGGTRAILKWFPPSERGFAMGIRQSGLPLGTAAAALLLPALAISAGWRNVTLVQAGIGMAGALLFLALHRDRDLPPQGGAKGRIPFFALLKIINETPGFKATLAAGAIMAGFQYTFSTFVVVYLASAVKAQLLTASSLFALTQIVGVVGRVSLVSISDRLWPGRRTRTLRWLMISCAGLTLSLLMLPAGASTGLLVPLLAAFGLAGIGWYPVWLLQVGENAPKEAVAATVSFAMTLNLVVISLSPPLFGLIADLGGYVAAWIAVAVGVTIGALALRERRVPVA</sequence>
<name>A0ABS5G9W9_9BRAD</name>
<keyword evidence="7" id="KW-1185">Reference proteome</keyword>
<gene>
    <name evidence="6" type="ORF">JQ619_19285</name>
</gene>
<dbReference type="InterPro" id="IPR036259">
    <property type="entry name" value="MFS_trans_sf"/>
</dbReference>
<dbReference type="PANTHER" id="PTHR23527">
    <property type="entry name" value="BLL3282 PROTEIN"/>
    <property type="match status" value="1"/>
</dbReference>
<dbReference type="Proteomes" id="UP001314635">
    <property type="component" value="Unassembled WGS sequence"/>
</dbReference>
<comment type="caution">
    <text evidence="6">The sequence shown here is derived from an EMBL/GenBank/DDBJ whole genome shotgun (WGS) entry which is preliminary data.</text>
</comment>
<dbReference type="InterPro" id="IPR020846">
    <property type="entry name" value="MFS_dom"/>
</dbReference>
<accession>A0ABS5G9W9</accession>
<keyword evidence="2 4" id="KW-1133">Transmembrane helix</keyword>
<reference evidence="7" key="1">
    <citation type="journal article" date="2021" name="ISME J.">
        <title>Evolutionary origin and ecological implication of a unique nif island in free-living Bradyrhizobium lineages.</title>
        <authorList>
            <person name="Tao J."/>
        </authorList>
    </citation>
    <scope>NUCLEOTIDE SEQUENCE [LARGE SCALE GENOMIC DNA]</scope>
    <source>
        <strain evidence="7">SZCCT0094</strain>
    </source>
</reference>
<feature type="transmembrane region" description="Helical" evidence="4">
    <location>
        <begin position="296"/>
        <end position="316"/>
    </location>
</feature>
<evidence type="ECO:0000256" key="4">
    <source>
        <dbReference type="SAM" id="Phobius"/>
    </source>
</evidence>
<evidence type="ECO:0000259" key="5">
    <source>
        <dbReference type="PROSITE" id="PS50850"/>
    </source>
</evidence>
<evidence type="ECO:0000256" key="1">
    <source>
        <dbReference type="ARBA" id="ARBA00022692"/>
    </source>
</evidence>
<dbReference type="EMBL" id="JAFCLK010000017">
    <property type="protein sequence ID" value="MBR1137921.1"/>
    <property type="molecule type" value="Genomic_DNA"/>
</dbReference>
<dbReference type="Gene3D" id="1.20.1250.20">
    <property type="entry name" value="MFS general substrate transporter like domains"/>
    <property type="match status" value="2"/>
</dbReference>
<feature type="transmembrane region" description="Helical" evidence="4">
    <location>
        <begin position="260"/>
        <end position="284"/>
    </location>
</feature>
<organism evidence="6 7">
    <name type="scientific">Bradyrhizobium denitrificans</name>
    <dbReference type="NCBI Taxonomy" id="2734912"/>
    <lineage>
        <taxon>Bacteria</taxon>
        <taxon>Pseudomonadati</taxon>
        <taxon>Pseudomonadota</taxon>
        <taxon>Alphaproteobacteria</taxon>
        <taxon>Hyphomicrobiales</taxon>
        <taxon>Nitrobacteraceae</taxon>
        <taxon>Bradyrhizobium</taxon>
    </lineage>
</organism>
<dbReference type="PROSITE" id="PS50850">
    <property type="entry name" value="MFS"/>
    <property type="match status" value="1"/>
</dbReference>
<protein>
    <submittedName>
        <fullName evidence="6">MFS transporter</fullName>
    </submittedName>
</protein>
<feature type="transmembrane region" description="Helical" evidence="4">
    <location>
        <begin position="353"/>
        <end position="376"/>
    </location>
</feature>
<feature type="transmembrane region" description="Helical" evidence="4">
    <location>
        <begin position="154"/>
        <end position="173"/>
    </location>
</feature>
<proteinExistence type="predicted"/>
<dbReference type="RefSeq" id="WP_172235276.1">
    <property type="nucleotide sequence ID" value="NZ_JABFDP010000001.1"/>
</dbReference>
<feature type="domain" description="Major facilitator superfamily (MFS) profile" evidence="5">
    <location>
        <begin position="19"/>
        <end position="407"/>
    </location>
</feature>
<evidence type="ECO:0000313" key="6">
    <source>
        <dbReference type="EMBL" id="MBR1137921.1"/>
    </source>
</evidence>
<feature type="transmembrane region" description="Helical" evidence="4">
    <location>
        <begin position="61"/>
        <end position="80"/>
    </location>
</feature>
<dbReference type="Pfam" id="PF07690">
    <property type="entry name" value="MFS_1"/>
    <property type="match status" value="1"/>
</dbReference>
<dbReference type="PANTHER" id="PTHR23527:SF1">
    <property type="entry name" value="BLL3282 PROTEIN"/>
    <property type="match status" value="1"/>
</dbReference>
<feature type="transmembrane region" description="Helical" evidence="4">
    <location>
        <begin position="20"/>
        <end position="41"/>
    </location>
</feature>
<keyword evidence="3 4" id="KW-0472">Membrane</keyword>
<dbReference type="InterPro" id="IPR011701">
    <property type="entry name" value="MFS"/>
</dbReference>
<feature type="transmembrane region" description="Helical" evidence="4">
    <location>
        <begin position="229"/>
        <end position="254"/>
    </location>
</feature>
<evidence type="ECO:0000313" key="7">
    <source>
        <dbReference type="Proteomes" id="UP001314635"/>
    </source>
</evidence>
<feature type="transmembrane region" description="Helical" evidence="4">
    <location>
        <begin position="382"/>
        <end position="403"/>
    </location>
</feature>
<evidence type="ECO:0000256" key="2">
    <source>
        <dbReference type="ARBA" id="ARBA00022989"/>
    </source>
</evidence>
<dbReference type="SUPFAM" id="SSF103473">
    <property type="entry name" value="MFS general substrate transporter"/>
    <property type="match status" value="1"/>
</dbReference>
<feature type="transmembrane region" description="Helical" evidence="4">
    <location>
        <begin position="179"/>
        <end position="196"/>
    </location>
</feature>
<evidence type="ECO:0000256" key="3">
    <source>
        <dbReference type="ARBA" id="ARBA00023136"/>
    </source>
</evidence>
<feature type="transmembrane region" description="Helical" evidence="4">
    <location>
        <begin position="322"/>
        <end position="341"/>
    </location>
</feature>
<feature type="transmembrane region" description="Helical" evidence="4">
    <location>
        <begin position="110"/>
        <end position="127"/>
    </location>
</feature>
<keyword evidence="1 4" id="KW-0812">Transmembrane</keyword>
<feature type="transmembrane region" description="Helical" evidence="4">
    <location>
        <begin position="87"/>
        <end position="104"/>
    </location>
</feature>
<dbReference type="InterPro" id="IPR052952">
    <property type="entry name" value="MFS-Transporter"/>
</dbReference>